<evidence type="ECO:0000313" key="4">
    <source>
        <dbReference type="EMBL" id="KAA0161455.1"/>
    </source>
</evidence>
<dbReference type="InterPro" id="IPR000504">
    <property type="entry name" value="RRM_dom"/>
</dbReference>
<feature type="domain" description="RRM" evidence="3">
    <location>
        <begin position="148"/>
        <end position="247"/>
    </location>
</feature>
<accession>A0A5A8D889</accession>
<reference evidence="4 5" key="1">
    <citation type="submission" date="2019-07" db="EMBL/GenBank/DDBJ databases">
        <title>Genomes of Cafeteria roenbergensis.</title>
        <authorList>
            <person name="Fischer M.G."/>
            <person name="Hackl T."/>
            <person name="Roman M."/>
        </authorList>
    </citation>
    <scope>NUCLEOTIDE SEQUENCE [LARGE SCALE GENOMIC DNA]</scope>
    <source>
        <strain evidence="4 5">E4-10P</strain>
    </source>
</reference>
<dbReference type="InterPro" id="IPR012677">
    <property type="entry name" value="Nucleotide-bd_a/b_plait_sf"/>
</dbReference>
<dbReference type="PANTHER" id="PTHR48036">
    <property type="entry name" value="SPLICING FACTOR (PAD-1), PUTATIVE (AFU_ORTHOLOGUE AFUA_1G15810)-RELATED"/>
    <property type="match status" value="1"/>
</dbReference>
<dbReference type="InterPro" id="IPR035979">
    <property type="entry name" value="RBD_domain_sf"/>
</dbReference>
<dbReference type="GO" id="GO:0005634">
    <property type="term" value="C:nucleus"/>
    <property type="evidence" value="ECO:0007669"/>
    <property type="project" value="InterPro"/>
</dbReference>
<comment type="caution">
    <text evidence="4">The sequence shown here is derived from an EMBL/GenBank/DDBJ whole genome shotgun (WGS) entry which is preliminary data.</text>
</comment>
<feature type="compositionally biased region" description="Basic and acidic residues" evidence="2">
    <location>
        <begin position="619"/>
        <end position="629"/>
    </location>
</feature>
<dbReference type="SMART" id="SM00360">
    <property type="entry name" value="RRM"/>
    <property type="match status" value="2"/>
</dbReference>
<proteinExistence type="predicted"/>
<dbReference type="Pfam" id="PF00076">
    <property type="entry name" value="RRM_1"/>
    <property type="match status" value="1"/>
</dbReference>
<feature type="domain" description="RRM" evidence="3">
    <location>
        <begin position="44"/>
        <end position="129"/>
    </location>
</feature>
<dbReference type="Proteomes" id="UP000322899">
    <property type="component" value="Unassembled WGS sequence"/>
</dbReference>
<dbReference type="PROSITE" id="PS50102">
    <property type="entry name" value="RRM"/>
    <property type="match status" value="2"/>
</dbReference>
<dbReference type="OrthoDB" id="5411533at2759"/>
<feature type="region of interest" description="Disordered" evidence="2">
    <location>
        <begin position="1"/>
        <end position="20"/>
    </location>
</feature>
<feature type="region of interest" description="Disordered" evidence="2">
    <location>
        <begin position="554"/>
        <end position="651"/>
    </location>
</feature>
<dbReference type="InterPro" id="IPR006509">
    <property type="entry name" value="RBM39_SF"/>
</dbReference>
<dbReference type="AlphaFoldDB" id="A0A5A8D889"/>
<protein>
    <recommendedName>
        <fullName evidence="3">RRM domain-containing protein</fullName>
    </recommendedName>
</protein>
<sequence>MAGRGSYSRGGGAVPAPRMHGRLEYGHGRARAEDQISDLSRDARTIMVGSLLNRVDSDWVRKWFEPVGPVAAVRVIRDRRGVSRGNAYVEFDNIEDVPKALLMGGRTMCTRHPACACSGYPVTVARSGAEANYAKDAEEEEAKALIPDTLYFGDLPDGFSEDDVRSLAGALGGVTDVRLHRGNPKDAAAASASAAGSGASEASSAQQSGLLWAEVKFSAEEIAAVALQALANRPVGGKALIMGVMRVDGDVQRPDGRIFAPWDPEKTRLSAAQKAEFIQKLTHQTQDAAMSLSQKVGSAGITYASAAAALPVVGPSGNIISGHVEDEGDGGENPHLRGAPSACFVIENLFTDDTWRELDFGPAARGESLRVLVKDDVVGECDRKGTVLHAKLLRPGRALDGRRAVPGPARSKPAEPTEAAAGDSAPPAKRMRPDAAAEACDAAPAGSANGSVAASAAAAVEEPGAAAAADPAAPVVLVGPDAGSVADVGVAGLEEDEATISAGRVAIMMESRELAQAAAMAAAGRYYGGRRITVRYIPEVDYVQLYPEAARRVEKQAEKIRRRERRQKRKREEEEARARGDDARRSDRGDGHSGVHTSSSSSRAHEGYSRASSSAGGGADRRGDRRHGYSDYSGGRDGGGYGRSGGYGRRR</sequence>
<evidence type="ECO:0000259" key="3">
    <source>
        <dbReference type="PROSITE" id="PS50102"/>
    </source>
</evidence>
<organism evidence="4 5">
    <name type="scientific">Cafeteria roenbergensis</name>
    <name type="common">Marine flagellate</name>
    <dbReference type="NCBI Taxonomy" id="33653"/>
    <lineage>
        <taxon>Eukaryota</taxon>
        <taxon>Sar</taxon>
        <taxon>Stramenopiles</taxon>
        <taxon>Bigyra</taxon>
        <taxon>Opalozoa</taxon>
        <taxon>Bicosoecida</taxon>
        <taxon>Cafeteriaceae</taxon>
        <taxon>Cafeteria</taxon>
    </lineage>
</organism>
<keyword evidence="1" id="KW-0694">RNA-binding</keyword>
<dbReference type="GO" id="GO:0006397">
    <property type="term" value="P:mRNA processing"/>
    <property type="evidence" value="ECO:0007669"/>
    <property type="project" value="InterPro"/>
</dbReference>
<dbReference type="Gene3D" id="3.30.70.330">
    <property type="match status" value="3"/>
</dbReference>
<evidence type="ECO:0000256" key="1">
    <source>
        <dbReference type="PROSITE-ProRule" id="PRU00176"/>
    </source>
</evidence>
<dbReference type="CDD" id="cd00590">
    <property type="entry name" value="RRM_SF"/>
    <property type="match status" value="2"/>
</dbReference>
<evidence type="ECO:0000256" key="2">
    <source>
        <dbReference type="SAM" id="MobiDB-lite"/>
    </source>
</evidence>
<gene>
    <name evidence="4" type="ORF">FNF27_08160</name>
</gene>
<feature type="region of interest" description="Disordered" evidence="2">
    <location>
        <begin position="399"/>
        <end position="442"/>
    </location>
</feature>
<name>A0A5A8D889_CAFRO</name>
<evidence type="ECO:0000313" key="5">
    <source>
        <dbReference type="Proteomes" id="UP000322899"/>
    </source>
</evidence>
<feature type="compositionally biased region" description="Basic and acidic residues" evidence="2">
    <location>
        <begin position="570"/>
        <end position="593"/>
    </location>
</feature>
<dbReference type="GO" id="GO:0003723">
    <property type="term" value="F:RNA binding"/>
    <property type="evidence" value="ECO:0007669"/>
    <property type="project" value="UniProtKB-UniRule"/>
</dbReference>
<dbReference type="EMBL" id="VLTO01000138">
    <property type="protein sequence ID" value="KAA0161455.1"/>
    <property type="molecule type" value="Genomic_DNA"/>
</dbReference>
<feature type="compositionally biased region" description="Gly residues" evidence="2">
    <location>
        <begin position="635"/>
        <end position="651"/>
    </location>
</feature>
<dbReference type="SUPFAM" id="SSF54928">
    <property type="entry name" value="RNA-binding domain, RBD"/>
    <property type="match status" value="1"/>
</dbReference>